<evidence type="ECO:0000313" key="2">
    <source>
        <dbReference type="Proteomes" id="UP000299102"/>
    </source>
</evidence>
<proteinExistence type="predicted"/>
<organism evidence="1 2">
    <name type="scientific">Eumeta variegata</name>
    <name type="common">Bagworm moth</name>
    <name type="synonym">Eumeta japonica</name>
    <dbReference type="NCBI Taxonomy" id="151549"/>
    <lineage>
        <taxon>Eukaryota</taxon>
        <taxon>Metazoa</taxon>
        <taxon>Ecdysozoa</taxon>
        <taxon>Arthropoda</taxon>
        <taxon>Hexapoda</taxon>
        <taxon>Insecta</taxon>
        <taxon>Pterygota</taxon>
        <taxon>Neoptera</taxon>
        <taxon>Endopterygota</taxon>
        <taxon>Lepidoptera</taxon>
        <taxon>Glossata</taxon>
        <taxon>Ditrysia</taxon>
        <taxon>Tineoidea</taxon>
        <taxon>Psychidae</taxon>
        <taxon>Oiketicinae</taxon>
        <taxon>Eumeta</taxon>
    </lineage>
</organism>
<evidence type="ECO:0000313" key="1">
    <source>
        <dbReference type="EMBL" id="GBO99321.1"/>
    </source>
</evidence>
<sequence length="135" mass="14909">MMAELATVAEWTMCWLWFRRYQAQIWSISTPLLRLFLSQGFISVGGAKTSPSRSDGAYAEGGPVICDVNAFRGMDRVVLLIDSLLFRIESRAFRLEDNALITEVNRVGWVFVFAANLKGSLAKVKKSGEGSTAAV</sequence>
<reference evidence="1 2" key="1">
    <citation type="journal article" date="2019" name="Commun. Biol.">
        <title>The bagworm genome reveals a unique fibroin gene that provides high tensile strength.</title>
        <authorList>
            <person name="Kono N."/>
            <person name="Nakamura H."/>
            <person name="Ohtoshi R."/>
            <person name="Tomita M."/>
            <person name="Numata K."/>
            <person name="Arakawa K."/>
        </authorList>
    </citation>
    <scope>NUCLEOTIDE SEQUENCE [LARGE SCALE GENOMIC DNA]</scope>
</reference>
<gene>
    <name evidence="1" type="ORF">EVAR_569_1</name>
</gene>
<protein>
    <submittedName>
        <fullName evidence="1">Uncharacterized protein</fullName>
    </submittedName>
</protein>
<dbReference type="Proteomes" id="UP000299102">
    <property type="component" value="Unassembled WGS sequence"/>
</dbReference>
<accession>A0A4C1SB46</accession>
<comment type="caution">
    <text evidence="1">The sequence shown here is derived from an EMBL/GenBank/DDBJ whole genome shotgun (WGS) entry which is preliminary data.</text>
</comment>
<name>A0A4C1SB46_EUMVA</name>
<dbReference type="EMBL" id="BGZK01000002">
    <property type="protein sequence ID" value="GBO99321.1"/>
    <property type="molecule type" value="Genomic_DNA"/>
</dbReference>
<keyword evidence="2" id="KW-1185">Reference proteome</keyword>
<dbReference type="AlphaFoldDB" id="A0A4C1SB46"/>